<evidence type="ECO:0000256" key="1">
    <source>
        <dbReference type="SAM" id="MobiDB-lite"/>
    </source>
</evidence>
<reference evidence="3 4" key="1">
    <citation type="submission" date="2023-06" db="EMBL/GenBank/DDBJ databases">
        <title>Actinomycetospora Odt1-22.</title>
        <authorList>
            <person name="Supong K."/>
        </authorList>
    </citation>
    <scope>NUCLEOTIDE SEQUENCE [LARGE SCALE GENOMIC DNA]</scope>
    <source>
        <strain evidence="3 4">Odt1-22</strain>
    </source>
</reference>
<dbReference type="Proteomes" id="UP001231924">
    <property type="component" value="Unassembled WGS sequence"/>
</dbReference>
<evidence type="ECO:0000313" key="4">
    <source>
        <dbReference type="Proteomes" id="UP001231924"/>
    </source>
</evidence>
<feature type="region of interest" description="Disordered" evidence="1">
    <location>
        <begin position="64"/>
        <end position="87"/>
    </location>
</feature>
<accession>A0ABT7M7B5</accession>
<proteinExistence type="predicted"/>
<dbReference type="EMBL" id="JASVWF010000002">
    <property type="protein sequence ID" value="MDL5156561.1"/>
    <property type="molecule type" value="Genomic_DNA"/>
</dbReference>
<dbReference type="RefSeq" id="WP_286052861.1">
    <property type="nucleotide sequence ID" value="NZ_JASVWF010000002.1"/>
</dbReference>
<organism evidence="3 4">
    <name type="scientific">Actinomycetospora termitidis</name>
    <dbReference type="NCBI Taxonomy" id="3053470"/>
    <lineage>
        <taxon>Bacteria</taxon>
        <taxon>Bacillati</taxon>
        <taxon>Actinomycetota</taxon>
        <taxon>Actinomycetes</taxon>
        <taxon>Pseudonocardiales</taxon>
        <taxon>Pseudonocardiaceae</taxon>
        <taxon>Actinomycetospora</taxon>
    </lineage>
</organism>
<comment type="caution">
    <text evidence="3">The sequence shown here is derived from an EMBL/GenBank/DDBJ whole genome shotgun (WGS) entry which is preliminary data.</text>
</comment>
<gene>
    <name evidence="3" type="ORF">QRT03_11370</name>
</gene>
<keyword evidence="2" id="KW-0812">Transmembrane</keyword>
<keyword evidence="2" id="KW-1133">Transmembrane helix</keyword>
<name>A0ABT7M7B5_9PSEU</name>
<evidence type="ECO:0000313" key="3">
    <source>
        <dbReference type="EMBL" id="MDL5156561.1"/>
    </source>
</evidence>
<sequence length="228" mass="25286">MLFLAAAAALFVWAIVRFEAVADLVVSVVLIAAALILVLVMVLVVGIVVLHRVAERDAARREVYARTSRGRRPTGLGRRAERGPDHDPVEVLAGAQDRLFEAADPEHLLAEVDEGRPLTAVGHVIRLYLRGPDRDQVRRIHADVNEAIESLADQVADTEPAGADVLRSLAEPTFRPSRSEWRRLLDAEDVPILVAVAVRTLLRRRRWREASTIFYKTSLGALALVDFR</sequence>
<keyword evidence="4" id="KW-1185">Reference proteome</keyword>
<protein>
    <submittedName>
        <fullName evidence="3">Uncharacterized protein</fullName>
    </submittedName>
</protein>
<keyword evidence="2" id="KW-0472">Membrane</keyword>
<feature type="compositionally biased region" description="Basic and acidic residues" evidence="1">
    <location>
        <begin position="78"/>
        <end position="87"/>
    </location>
</feature>
<feature type="transmembrane region" description="Helical" evidence="2">
    <location>
        <begin position="28"/>
        <end position="50"/>
    </location>
</feature>
<evidence type="ECO:0000256" key="2">
    <source>
        <dbReference type="SAM" id="Phobius"/>
    </source>
</evidence>